<dbReference type="Proteomes" id="UP000614350">
    <property type="component" value="Unassembled WGS sequence"/>
</dbReference>
<evidence type="ECO:0000313" key="2">
    <source>
        <dbReference type="EMBL" id="KAF7398355.1"/>
    </source>
</evidence>
<protein>
    <submittedName>
        <fullName evidence="2">Uncharacterized protein</fullName>
    </submittedName>
</protein>
<evidence type="ECO:0000313" key="3">
    <source>
        <dbReference type="Proteomes" id="UP000614350"/>
    </source>
</evidence>
<dbReference type="EMBL" id="JACSEA010000006">
    <property type="protein sequence ID" value="KAF7398355.1"/>
    <property type="molecule type" value="Genomic_DNA"/>
</dbReference>
<feature type="compositionally biased region" description="Basic and acidic residues" evidence="1">
    <location>
        <begin position="29"/>
        <end position="39"/>
    </location>
</feature>
<feature type="region of interest" description="Disordered" evidence="1">
    <location>
        <begin position="20"/>
        <end position="68"/>
    </location>
</feature>
<sequence>MQKSLLLRLDRGGCGRRVHAFSAGSASSADRHPGTRPEPRPAPPAPPAPPASTALSAAKSSSPLGWRR</sequence>
<accession>A0A834N694</accession>
<organism evidence="2 3">
    <name type="scientific">Vespula vulgaris</name>
    <name type="common">Yellow jacket</name>
    <name type="synonym">Wasp</name>
    <dbReference type="NCBI Taxonomy" id="7454"/>
    <lineage>
        <taxon>Eukaryota</taxon>
        <taxon>Metazoa</taxon>
        <taxon>Ecdysozoa</taxon>
        <taxon>Arthropoda</taxon>
        <taxon>Hexapoda</taxon>
        <taxon>Insecta</taxon>
        <taxon>Pterygota</taxon>
        <taxon>Neoptera</taxon>
        <taxon>Endopterygota</taxon>
        <taxon>Hymenoptera</taxon>
        <taxon>Apocrita</taxon>
        <taxon>Aculeata</taxon>
        <taxon>Vespoidea</taxon>
        <taxon>Vespidae</taxon>
        <taxon>Vespinae</taxon>
        <taxon>Vespula</taxon>
    </lineage>
</organism>
<name>A0A834N694_VESVU</name>
<reference evidence="2" key="1">
    <citation type="journal article" date="2020" name="G3 (Bethesda)">
        <title>High-Quality Assemblies for Three Invasive Social Wasps from the &lt;i&gt;Vespula&lt;/i&gt; Genus.</title>
        <authorList>
            <person name="Harrop T.W.R."/>
            <person name="Guhlin J."/>
            <person name="McLaughlin G.M."/>
            <person name="Permina E."/>
            <person name="Stockwell P."/>
            <person name="Gilligan J."/>
            <person name="Le Lec M.F."/>
            <person name="Gruber M.A.M."/>
            <person name="Quinn O."/>
            <person name="Lovegrove M."/>
            <person name="Duncan E.J."/>
            <person name="Remnant E.J."/>
            <person name="Van Eeckhoven J."/>
            <person name="Graham B."/>
            <person name="Knapp R.A."/>
            <person name="Langford K.W."/>
            <person name="Kronenberg Z."/>
            <person name="Press M.O."/>
            <person name="Eacker S.M."/>
            <person name="Wilson-Rankin E.E."/>
            <person name="Purcell J."/>
            <person name="Lester P.J."/>
            <person name="Dearden P.K."/>
        </authorList>
    </citation>
    <scope>NUCLEOTIDE SEQUENCE</scope>
    <source>
        <strain evidence="2">Marl-1</strain>
    </source>
</reference>
<evidence type="ECO:0000256" key="1">
    <source>
        <dbReference type="SAM" id="MobiDB-lite"/>
    </source>
</evidence>
<gene>
    <name evidence="2" type="ORF">HZH66_006252</name>
</gene>
<dbReference type="AlphaFoldDB" id="A0A834N694"/>
<comment type="caution">
    <text evidence="2">The sequence shown here is derived from an EMBL/GenBank/DDBJ whole genome shotgun (WGS) entry which is preliminary data.</text>
</comment>
<feature type="compositionally biased region" description="Low complexity" evidence="1">
    <location>
        <begin position="51"/>
        <end position="68"/>
    </location>
</feature>
<feature type="compositionally biased region" description="Pro residues" evidence="1">
    <location>
        <begin position="40"/>
        <end position="50"/>
    </location>
</feature>
<keyword evidence="3" id="KW-1185">Reference proteome</keyword>
<proteinExistence type="predicted"/>